<evidence type="ECO:0000256" key="1">
    <source>
        <dbReference type="SAM" id="Phobius"/>
    </source>
</evidence>
<accession>A0AA39QIJ4</accession>
<proteinExistence type="predicted"/>
<reference evidence="2" key="1">
    <citation type="submission" date="2023-06" db="EMBL/GenBank/DDBJ databases">
        <authorList>
            <consortium name="Lawrence Berkeley National Laboratory"/>
            <person name="Ahrendt S."/>
            <person name="Sahu N."/>
            <person name="Indic B."/>
            <person name="Wong-Bajracharya J."/>
            <person name="Merenyi Z."/>
            <person name="Ke H.-M."/>
            <person name="Monk M."/>
            <person name="Kocsube S."/>
            <person name="Drula E."/>
            <person name="Lipzen A."/>
            <person name="Balint B."/>
            <person name="Henrissat B."/>
            <person name="Andreopoulos B."/>
            <person name="Martin F.M."/>
            <person name="Harder C.B."/>
            <person name="Rigling D."/>
            <person name="Ford K.L."/>
            <person name="Foster G.D."/>
            <person name="Pangilinan J."/>
            <person name="Papanicolaou A."/>
            <person name="Barry K."/>
            <person name="LaButti K."/>
            <person name="Viragh M."/>
            <person name="Koriabine M."/>
            <person name="Yan M."/>
            <person name="Riley R."/>
            <person name="Champramary S."/>
            <person name="Plett K.L."/>
            <person name="Tsai I.J."/>
            <person name="Slot J."/>
            <person name="Sipos G."/>
            <person name="Plett J."/>
            <person name="Nagy L.G."/>
            <person name="Grigoriev I.V."/>
        </authorList>
    </citation>
    <scope>NUCLEOTIDE SEQUENCE</scope>
    <source>
        <strain evidence="2">HWK02</strain>
    </source>
</reference>
<keyword evidence="3" id="KW-1185">Reference proteome</keyword>
<organism evidence="2 3">
    <name type="scientific">Armillaria luteobubalina</name>
    <dbReference type="NCBI Taxonomy" id="153913"/>
    <lineage>
        <taxon>Eukaryota</taxon>
        <taxon>Fungi</taxon>
        <taxon>Dikarya</taxon>
        <taxon>Basidiomycota</taxon>
        <taxon>Agaricomycotina</taxon>
        <taxon>Agaricomycetes</taxon>
        <taxon>Agaricomycetidae</taxon>
        <taxon>Agaricales</taxon>
        <taxon>Marasmiineae</taxon>
        <taxon>Physalacriaceae</taxon>
        <taxon>Armillaria</taxon>
    </lineage>
</organism>
<evidence type="ECO:0000313" key="3">
    <source>
        <dbReference type="Proteomes" id="UP001175228"/>
    </source>
</evidence>
<name>A0AA39QIJ4_9AGAR</name>
<feature type="transmembrane region" description="Helical" evidence="1">
    <location>
        <begin position="23"/>
        <end position="44"/>
    </location>
</feature>
<comment type="caution">
    <text evidence="2">The sequence shown here is derived from an EMBL/GenBank/DDBJ whole genome shotgun (WGS) entry which is preliminary data.</text>
</comment>
<evidence type="ECO:0008006" key="4">
    <source>
        <dbReference type="Google" id="ProtNLM"/>
    </source>
</evidence>
<protein>
    <recommendedName>
        <fullName evidence="4">SH3 domain-containing protein</fullName>
    </recommendedName>
</protein>
<keyword evidence="1" id="KW-1133">Transmembrane helix</keyword>
<dbReference type="Proteomes" id="UP001175228">
    <property type="component" value="Unassembled WGS sequence"/>
</dbReference>
<gene>
    <name evidence="2" type="ORF">EDD18DRAFT_1138507</name>
</gene>
<keyword evidence="1" id="KW-0812">Transmembrane</keyword>
<evidence type="ECO:0000313" key="2">
    <source>
        <dbReference type="EMBL" id="KAK0503590.1"/>
    </source>
</evidence>
<sequence>MPVIVIRDENSEAMSTSSSLRPIYIAGFVVVGVLLLGVALWLGIRTYRRRAQAKREESLGAAFLSVKGLVRDGEVHTEKAPPTRVCLRNLQAIQGSTFSREQFTSSVVLPDKVLISNRPAPVQETPQDILEFHRQSGNFPRPFSPKPFAFSLTAAAPNPRGSVVQLNRSSMIRNSFMSTASTVSRFSVISSSSSVDSSPTTGTTRKIRQLFNPILPDELVTTLGERLTVVQSFDDGWCVVGRENTSNFNNAKSLFKSPSAQAEPNVELGVVPAWCFLKPVKGLKAERPVRSTSLGITVQMEGPAFSSREEVISWSNF</sequence>
<dbReference type="AlphaFoldDB" id="A0AA39QIJ4"/>
<dbReference type="EMBL" id="JAUEPU010000004">
    <property type="protein sequence ID" value="KAK0503590.1"/>
    <property type="molecule type" value="Genomic_DNA"/>
</dbReference>
<keyword evidence="1" id="KW-0472">Membrane</keyword>